<accession>A0A3N6R148</accession>
<reference evidence="1" key="1">
    <citation type="submission" date="2019-12" db="EMBL/GenBank/DDBJ databases">
        <title>Genome sequencing and annotation of Brassica cretica.</title>
        <authorList>
            <person name="Studholme D.J."/>
            <person name="Sarris P.F."/>
        </authorList>
    </citation>
    <scope>NUCLEOTIDE SEQUENCE</scope>
    <source>
        <strain evidence="1">PFS-102/07</strain>
        <tissue evidence="1">Leaf</tissue>
    </source>
</reference>
<comment type="caution">
    <text evidence="1">The sequence shown here is derived from an EMBL/GenBank/DDBJ whole genome shotgun (WGS) entry which is preliminary data.</text>
</comment>
<proteinExistence type="predicted"/>
<organism evidence="1">
    <name type="scientific">Brassica cretica</name>
    <name type="common">Mustard</name>
    <dbReference type="NCBI Taxonomy" id="69181"/>
    <lineage>
        <taxon>Eukaryota</taxon>
        <taxon>Viridiplantae</taxon>
        <taxon>Streptophyta</taxon>
        <taxon>Embryophyta</taxon>
        <taxon>Tracheophyta</taxon>
        <taxon>Spermatophyta</taxon>
        <taxon>Magnoliopsida</taxon>
        <taxon>eudicotyledons</taxon>
        <taxon>Gunneridae</taxon>
        <taxon>Pentapetalae</taxon>
        <taxon>rosids</taxon>
        <taxon>malvids</taxon>
        <taxon>Brassicales</taxon>
        <taxon>Brassicaceae</taxon>
        <taxon>Brassiceae</taxon>
        <taxon>Brassica</taxon>
    </lineage>
</organism>
<gene>
    <name evidence="2" type="ORF">DY000_02016154</name>
    <name evidence="1" type="ORF">F2Q70_00004210</name>
</gene>
<dbReference type="Proteomes" id="UP000266723">
    <property type="component" value="Unassembled WGS sequence"/>
</dbReference>
<evidence type="ECO:0000313" key="2">
    <source>
        <dbReference type="EMBL" id="KAF3561723.1"/>
    </source>
</evidence>
<reference evidence="2 3" key="3">
    <citation type="journal article" date="2020" name="BMC Genomics">
        <title>Intraspecific diversification of the crop wild relative Brassica cretica Lam. using demographic model selection.</title>
        <authorList>
            <person name="Kioukis A."/>
            <person name="Michalopoulou V.A."/>
            <person name="Briers L."/>
            <person name="Pirintsos S."/>
            <person name="Studholme D.J."/>
            <person name="Pavlidis P."/>
            <person name="Sarris P.F."/>
        </authorList>
    </citation>
    <scope>NUCLEOTIDE SEQUENCE [LARGE SCALE GENOMIC DNA]</scope>
    <source>
        <strain evidence="3">cv. PFS-1207/04</strain>
        <strain evidence="2">PFS-1207/04</strain>
    </source>
</reference>
<evidence type="ECO:0000313" key="1">
    <source>
        <dbReference type="EMBL" id="KAF2570240.1"/>
    </source>
</evidence>
<dbReference type="AlphaFoldDB" id="A0A3N6R148"/>
<protein>
    <submittedName>
        <fullName evidence="1">Uncharacterized protein</fullName>
    </submittedName>
</protein>
<reference evidence="2" key="2">
    <citation type="submission" date="2019-12" db="EMBL/GenBank/DDBJ databases">
        <authorList>
            <person name="Studholme D.J."/>
            <person name="Sarris P."/>
        </authorList>
    </citation>
    <scope>NUCLEOTIDE SEQUENCE</scope>
    <source>
        <strain evidence="2">PFS-1207/04</strain>
        <tissue evidence="2">Leaf</tissue>
    </source>
</reference>
<evidence type="ECO:0000313" key="3">
    <source>
        <dbReference type="Proteomes" id="UP000266723"/>
    </source>
</evidence>
<sequence>MILNKPDDNTNVVKSICVVKSGWSPKEHENKLDHEEELVDEDVLTIPEGTLTHARSKSSRKLLVECLSQFGNKKKAMVKV</sequence>
<dbReference type="EMBL" id="QGKV02000759">
    <property type="protein sequence ID" value="KAF3561723.1"/>
    <property type="molecule type" value="Genomic_DNA"/>
</dbReference>
<keyword evidence="3" id="KW-1185">Reference proteome</keyword>
<dbReference type="EMBL" id="QGKY02001015">
    <property type="protein sequence ID" value="KAF2570240.1"/>
    <property type="molecule type" value="Genomic_DNA"/>
</dbReference>
<name>A0A3N6R148_BRACR</name>